<dbReference type="InterPro" id="IPR055768">
    <property type="entry name" value="DUF7344"/>
</dbReference>
<keyword evidence="3" id="KW-1185">Reference proteome</keyword>
<dbReference type="AlphaFoldDB" id="A0A7T3KU85"/>
<organism evidence="2 3">
    <name type="scientific">Halosimplex litoreum</name>
    <dbReference type="NCBI Taxonomy" id="1198301"/>
    <lineage>
        <taxon>Archaea</taxon>
        <taxon>Methanobacteriati</taxon>
        <taxon>Methanobacteriota</taxon>
        <taxon>Stenosarchaea group</taxon>
        <taxon>Halobacteria</taxon>
        <taxon>Halobacteriales</taxon>
        <taxon>Haloarculaceae</taxon>
        <taxon>Halosimplex</taxon>
    </lineage>
</organism>
<evidence type="ECO:0000313" key="2">
    <source>
        <dbReference type="EMBL" id="QPV61515.1"/>
    </source>
</evidence>
<feature type="domain" description="DUF7344" evidence="1">
    <location>
        <begin position="24"/>
        <end position="101"/>
    </location>
</feature>
<accession>A0A7T3KU85</accession>
<dbReference type="KEGG" id="hlt:I7X12_12135"/>
<evidence type="ECO:0000313" key="3">
    <source>
        <dbReference type="Proteomes" id="UP000595001"/>
    </source>
</evidence>
<dbReference type="Pfam" id="PF24035">
    <property type="entry name" value="DUF7344"/>
    <property type="match status" value="1"/>
</dbReference>
<protein>
    <recommendedName>
        <fullName evidence="1">DUF7344 domain-containing protein</fullName>
    </recommendedName>
</protein>
<name>A0A7T3KU85_9EURY</name>
<gene>
    <name evidence="2" type="ORF">I7X12_12135</name>
</gene>
<evidence type="ECO:0000259" key="1">
    <source>
        <dbReference type="Pfam" id="PF24035"/>
    </source>
</evidence>
<reference evidence="2 3" key="1">
    <citation type="submission" date="2020-12" db="EMBL/GenBank/DDBJ databases">
        <title>Halosimplex halophilum sp. nov. and Halosimplex salinum sp. nov., two new members of the genus Halosimplex.</title>
        <authorList>
            <person name="Cui H.L."/>
        </authorList>
    </citation>
    <scope>NUCLEOTIDE SEQUENCE [LARGE SCALE GENOMIC DNA]</scope>
    <source>
        <strain evidence="2 3">YGH94</strain>
    </source>
</reference>
<dbReference type="EMBL" id="CP065856">
    <property type="protein sequence ID" value="QPV61515.1"/>
    <property type="molecule type" value="Genomic_DNA"/>
</dbReference>
<dbReference type="OrthoDB" id="177799at2157"/>
<sequence>MSQPTPQTTDDDRAVIDLCADERHDLLAVERRRVVLEALVDREEPVALADLAEWVAARETDAATPGEDATERVAVSLHHVHLPRMDDLGVLDYDVATNRVEAADDLAVSRSS</sequence>
<proteinExistence type="predicted"/>
<dbReference type="Proteomes" id="UP000595001">
    <property type="component" value="Chromosome"/>
</dbReference>